<feature type="transmembrane region" description="Helical" evidence="5">
    <location>
        <begin position="84"/>
        <end position="112"/>
    </location>
</feature>
<dbReference type="Pfam" id="PF00335">
    <property type="entry name" value="Tetraspanin"/>
    <property type="match status" value="1"/>
</dbReference>
<evidence type="ECO:0000256" key="5">
    <source>
        <dbReference type="SAM" id="Phobius"/>
    </source>
</evidence>
<proteinExistence type="predicted"/>
<evidence type="ECO:0000256" key="1">
    <source>
        <dbReference type="ARBA" id="ARBA00004141"/>
    </source>
</evidence>
<reference evidence="6" key="1">
    <citation type="journal article" date="2013" name="Nature">
        <title>The genomes of four tapeworm species reveal adaptations to parasitism.</title>
        <authorList>
            <person name="Tsai I.J."/>
            <person name="Zarowiecki M."/>
            <person name="Holroyd N."/>
            <person name="Garciarrubio A."/>
            <person name="Sanchez-Flores A."/>
            <person name="Brooks K.L."/>
            <person name="Tracey A."/>
            <person name="Bobes R.J."/>
            <person name="Fragoso G."/>
            <person name="Sciutto E."/>
            <person name="Aslett M."/>
            <person name="Beasley H."/>
            <person name="Bennett H.M."/>
            <person name="Cai J."/>
            <person name="Camicia F."/>
            <person name="Clark R."/>
            <person name="Cucher M."/>
            <person name="De Silva N."/>
            <person name="Day T.A."/>
            <person name="Deplazes P."/>
            <person name="Estrada K."/>
            <person name="Fernandez C."/>
            <person name="Holland P.W."/>
            <person name="Hou J."/>
            <person name="Hu S."/>
            <person name="Huckvale T."/>
            <person name="Hung S.S."/>
            <person name="Kamenetzky L."/>
            <person name="Keane J.A."/>
            <person name="Kiss F."/>
            <person name="Koziol U."/>
            <person name="Lambert O."/>
            <person name="Liu K."/>
            <person name="Luo X."/>
            <person name="Luo Y."/>
            <person name="Macchiaroli N."/>
            <person name="Nichol S."/>
            <person name="Paps J."/>
            <person name="Parkinson J."/>
            <person name="Pouchkina-Stantcheva N."/>
            <person name="Riddiford N."/>
            <person name="Rosenzvit M."/>
            <person name="Salinas G."/>
            <person name="Wasmuth J.D."/>
            <person name="Zamanian M."/>
            <person name="Zheng Y."/>
            <person name="Cai X."/>
            <person name="Soberon X."/>
            <person name="Olson P.D."/>
            <person name="Laclette J.P."/>
            <person name="Brehm K."/>
            <person name="Berriman M."/>
            <person name="Garciarrubio A."/>
            <person name="Bobes R.J."/>
            <person name="Fragoso G."/>
            <person name="Sanchez-Flores A."/>
            <person name="Estrada K."/>
            <person name="Cevallos M.A."/>
            <person name="Morett E."/>
            <person name="Gonzalez V."/>
            <person name="Portillo T."/>
            <person name="Ochoa-Leyva A."/>
            <person name="Jose M.V."/>
            <person name="Sciutto E."/>
            <person name="Landa A."/>
            <person name="Jimenez L."/>
            <person name="Valdes V."/>
            <person name="Carrero J.C."/>
            <person name="Larralde C."/>
            <person name="Morales-Montor J."/>
            <person name="Limon-Lason J."/>
            <person name="Soberon X."/>
            <person name="Laclette J.P."/>
        </authorList>
    </citation>
    <scope>NUCLEOTIDE SEQUENCE [LARGE SCALE GENOMIC DNA]</scope>
</reference>
<feature type="transmembrane region" description="Helical" evidence="5">
    <location>
        <begin position="124"/>
        <end position="144"/>
    </location>
</feature>
<feature type="transmembrane region" description="Helical" evidence="5">
    <location>
        <begin position="26"/>
        <end position="49"/>
    </location>
</feature>
<evidence type="ECO:0000256" key="4">
    <source>
        <dbReference type="ARBA" id="ARBA00023136"/>
    </source>
</evidence>
<dbReference type="Proteomes" id="UP000017246">
    <property type="component" value="Unassembled WGS sequence"/>
</dbReference>
<comment type="subcellular location">
    <subcellularLocation>
        <location evidence="1">Membrane</location>
        <topology evidence="1">Multi-pass membrane protein</topology>
    </subcellularLocation>
</comment>
<reference evidence="6" key="2">
    <citation type="submission" date="2015-11" db="EMBL/GenBank/DDBJ databases">
        <authorList>
            <person name="Zhang Y."/>
            <person name="Guo Z."/>
        </authorList>
    </citation>
    <scope>NUCLEOTIDE SEQUENCE</scope>
</reference>
<sequence>MNSLPLTVHFHFQVTFYGGRASAERLAHLFLISSSLRVPLHSLIFFWLIKMRIAGSAMESCRCRVMQSLLIYHVRISWLRTAAVVLNIIVICVFWWCIVVGIVLSLVLNYIIGAPQQRYANLSILVFMTGALGLIVSLSAFNCFKRRGRCGLMTYVIVLWIITISVLVNAILLLLASKNQNELFEWIDMNLEEMFQNGAQSVRGMEAVFLIESQLSCCGFNGTSYYPPDSITVGCCDGLNIKCTVDAAHKKACRVAFMEMVQGRFKDFGISLLCAALIIFVAIMNLCLMLAKMRYDEKEMEINR</sequence>
<evidence type="ECO:0000313" key="7">
    <source>
        <dbReference type="Proteomes" id="UP000017246"/>
    </source>
</evidence>
<dbReference type="OrthoDB" id="6278958at2759"/>
<organism evidence="6 7">
    <name type="scientific">Echinococcus multilocularis</name>
    <name type="common">Fox tapeworm</name>
    <dbReference type="NCBI Taxonomy" id="6211"/>
    <lineage>
        <taxon>Eukaryota</taxon>
        <taxon>Metazoa</taxon>
        <taxon>Spiralia</taxon>
        <taxon>Lophotrochozoa</taxon>
        <taxon>Platyhelminthes</taxon>
        <taxon>Cestoda</taxon>
        <taxon>Eucestoda</taxon>
        <taxon>Cyclophyllidea</taxon>
        <taxon>Taeniidae</taxon>
        <taxon>Echinococcus</taxon>
    </lineage>
</organism>
<feature type="transmembrane region" description="Helical" evidence="5">
    <location>
        <begin position="156"/>
        <end position="176"/>
    </location>
</feature>
<dbReference type="AlphaFoldDB" id="A0A068XUN6"/>
<evidence type="ECO:0000256" key="3">
    <source>
        <dbReference type="ARBA" id="ARBA00022989"/>
    </source>
</evidence>
<dbReference type="SUPFAM" id="SSF48652">
    <property type="entry name" value="Tetraspanin"/>
    <property type="match status" value="1"/>
</dbReference>
<name>A0A068XUN6_ECHMU</name>
<dbReference type="InterPro" id="IPR008952">
    <property type="entry name" value="Tetraspanin_EC2_sf"/>
</dbReference>
<keyword evidence="3 5" id="KW-1133">Transmembrane helix</keyword>
<dbReference type="InterPro" id="IPR018499">
    <property type="entry name" value="Tetraspanin/Peripherin"/>
</dbReference>
<feature type="transmembrane region" description="Helical" evidence="5">
    <location>
        <begin position="268"/>
        <end position="291"/>
    </location>
</feature>
<accession>A0A068XUN6</accession>
<dbReference type="EMBL" id="LN902841">
    <property type="protein sequence ID" value="CDS35935.1"/>
    <property type="molecule type" value="Genomic_DNA"/>
</dbReference>
<evidence type="ECO:0000256" key="2">
    <source>
        <dbReference type="ARBA" id="ARBA00022692"/>
    </source>
</evidence>
<evidence type="ECO:0000313" key="6">
    <source>
        <dbReference type="EMBL" id="CDS35935.1"/>
    </source>
</evidence>
<dbReference type="GO" id="GO:0016020">
    <property type="term" value="C:membrane"/>
    <property type="evidence" value="ECO:0007669"/>
    <property type="project" value="UniProtKB-SubCell"/>
</dbReference>
<gene>
    <name evidence="6" type="ORF">EmuJ_001189300</name>
</gene>
<keyword evidence="7" id="KW-1185">Reference proteome</keyword>
<keyword evidence="2 5" id="KW-0812">Transmembrane</keyword>
<keyword evidence="4 5" id="KW-0472">Membrane</keyword>
<protein>
    <submittedName>
        <fullName evidence="6">Tetraspanin</fullName>
    </submittedName>
</protein>